<evidence type="ECO:0000313" key="2">
    <source>
        <dbReference type="Proteomes" id="UP000002035"/>
    </source>
</evidence>
<dbReference type="PANTHER" id="PTHR46411:SF3">
    <property type="entry name" value="AAA+ ATPASE DOMAIN-CONTAINING PROTEIN"/>
    <property type="match status" value="1"/>
</dbReference>
<dbReference type="AlphaFoldDB" id="C5FEP2"/>
<dbReference type="GeneID" id="9228771"/>
<accession>C5FEP2</accession>
<organism evidence="1 2">
    <name type="scientific">Arthroderma otae (strain ATCC MYA-4605 / CBS 113480)</name>
    <name type="common">Microsporum canis</name>
    <dbReference type="NCBI Taxonomy" id="554155"/>
    <lineage>
        <taxon>Eukaryota</taxon>
        <taxon>Fungi</taxon>
        <taxon>Dikarya</taxon>
        <taxon>Ascomycota</taxon>
        <taxon>Pezizomycotina</taxon>
        <taxon>Eurotiomycetes</taxon>
        <taxon>Eurotiomycetidae</taxon>
        <taxon>Onygenales</taxon>
        <taxon>Arthrodermataceae</taxon>
        <taxon>Microsporum</taxon>
    </lineage>
</organism>
<name>C5FEP2_ARTOC</name>
<reference evidence="2" key="1">
    <citation type="journal article" date="2012" name="MBio">
        <title>Comparative genome analysis of Trichophyton rubrum and related dermatophytes reveals candidate genes involved in infection.</title>
        <authorList>
            <person name="Martinez D.A."/>
            <person name="Oliver B.G."/>
            <person name="Graeser Y."/>
            <person name="Goldberg J.M."/>
            <person name="Li W."/>
            <person name="Martinez-Rossi N.M."/>
            <person name="Monod M."/>
            <person name="Shelest E."/>
            <person name="Barton R.C."/>
            <person name="Birch E."/>
            <person name="Brakhage A.A."/>
            <person name="Chen Z."/>
            <person name="Gurr S.J."/>
            <person name="Heiman D."/>
            <person name="Heitman J."/>
            <person name="Kosti I."/>
            <person name="Rossi A."/>
            <person name="Saif S."/>
            <person name="Samalova M."/>
            <person name="Saunders C.W."/>
            <person name="Shea T."/>
            <person name="Summerbell R.C."/>
            <person name="Xu J."/>
            <person name="Young S."/>
            <person name="Zeng Q."/>
            <person name="Birren B.W."/>
            <person name="Cuomo C.A."/>
            <person name="White T.C."/>
        </authorList>
    </citation>
    <scope>NUCLEOTIDE SEQUENCE [LARGE SCALE GENOMIC DNA]</scope>
    <source>
        <strain evidence="2">ATCC MYA-4605 / CBS 113480</strain>
    </source>
</reference>
<dbReference type="eggNOG" id="KOG0742">
    <property type="taxonomic scope" value="Eukaryota"/>
</dbReference>
<protein>
    <submittedName>
        <fullName evidence="1">Uncharacterized protein</fullName>
    </submittedName>
</protein>
<evidence type="ECO:0000313" key="1">
    <source>
        <dbReference type="EMBL" id="EEQ28366.1"/>
    </source>
</evidence>
<dbReference type="VEuPathDB" id="FungiDB:MCYG_01254"/>
<sequence>MDSFSSKTKQGHKLFVGNTFVAISTRERLIGSYGDLVVPGWLVPLNWNLCTGQLTLMQAIKLAHNTSYLEESCSGDGHGCMVQVNTHASEENLIQSRNGCFHAPLAGLKDLLMEVLQELKVGPTVVQSEETPAPKPKPAIAPLGSKLEFKRVEQLVCRWDKATRRYIDKETVKEELDELQMQRERERVKSDGAAAFDMSDDDYLTCCPTIPGFSFKDNAFCADMVIDEFAVEDISDIKWAHSLFKSLTIPDEQRAILMALARTRMGVVPAIPFDDFVAGKGRGLSVLLYLRDFTAPLCLAEAVSNHLSAYFYIGTESGLITICQNLPFGQKGESALIGGRETGSGYLTSYYHQEETKLAG</sequence>
<dbReference type="HOGENOM" id="CLU_769400_0_0_1"/>
<dbReference type="RefSeq" id="XP_002851150.1">
    <property type="nucleotide sequence ID" value="XM_002851104.1"/>
</dbReference>
<gene>
    <name evidence="1" type="ORF">MCYG_01254</name>
</gene>
<dbReference type="EMBL" id="DS995701">
    <property type="protein sequence ID" value="EEQ28366.1"/>
    <property type="molecule type" value="Genomic_DNA"/>
</dbReference>
<dbReference type="OrthoDB" id="4183084at2759"/>
<dbReference type="Proteomes" id="UP000002035">
    <property type="component" value="Unassembled WGS sequence"/>
</dbReference>
<dbReference type="PANTHER" id="PTHR46411">
    <property type="entry name" value="FAMILY ATPASE, PUTATIVE-RELATED"/>
    <property type="match status" value="1"/>
</dbReference>
<proteinExistence type="predicted"/>
<keyword evidence="2" id="KW-1185">Reference proteome</keyword>